<dbReference type="InterPro" id="IPR048631">
    <property type="entry name" value="SecD_1st"/>
</dbReference>
<dbReference type="InterPro" id="IPR054384">
    <property type="entry name" value="SecDF_P1_head"/>
</dbReference>
<dbReference type="EMBL" id="VFPO01000001">
    <property type="protein sequence ID" value="TQM70282.1"/>
    <property type="molecule type" value="Genomic_DNA"/>
</dbReference>
<dbReference type="HAMAP" id="MF_01464_B">
    <property type="entry name" value="SecF_B"/>
    <property type="match status" value="1"/>
</dbReference>
<dbReference type="InterPro" id="IPR055344">
    <property type="entry name" value="SecD_SecF_C_bact"/>
</dbReference>
<feature type="transmembrane region" description="Helical" evidence="9">
    <location>
        <begin position="703"/>
        <end position="729"/>
    </location>
</feature>
<comment type="similarity">
    <text evidence="9">Belongs to the SecD/SecF family. SecD subfamily.</text>
</comment>
<accession>A0A543II85</accession>
<dbReference type="Proteomes" id="UP000316706">
    <property type="component" value="Unassembled WGS sequence"/>
</dbReference>
<protein>
    <recommendedName>
        <fullName evidence="9 10">Multifunctional fusion protein</fullName>
    </recommendedName>
    <domain>
        <recommendedName>
            <fullName evidence="9">Protein translocase subunit SecD</fullName>
        </recommendedName>
    </domain>
    <domain>
        <recommendedName>
            <fullName evidence="10">Protein-export membrane protein SecF</fullName>
        </recommendedName>
    </domain>
</protein>
<dbReference type="GO" id="GO:0043952">
    <property type="term" value="P:protein transport by the Sec complex"/>
    <property type="evidence" value="ECO:0007669"/>
    <property type="project" value="UniProtKB-UniRule"/>
</dbReference>
<feature type="domain" description="Protein export membrane protein SecD/SecF C-terminal" evidence="12">
    <location>
        <begin position="253"/>
        <end position="418"/>
    </location>
</feature>
<feature type="domain" description="SecDF P1 head subdomain" evidence="14">
    <location>
        <begin position="131"/>
        <end position="250"/>
    </location>
</feature>
<feature type="transmembrane region" description="Helical" evidence="9">
    <location>
        <begin position="397"/>
        <end position="420"/>
    </location>
</feature>
<keyword evidence="5 9" id="KW-0653">Protein transport</keyword>
<dbReference type="InterPro" id="IPR022813">
    <property type="entry name" value="SecD/SecF_arch_bac"/>
</dbReference>
<evidence type="ECO:0000256" key="2">
    <source>
        <dbReference type="ARBA" id="ARBA00022448"/>
    </source>
</evidence>
<dbReference type="NCBIfam" id="TIGR00966">
    <property type="entry name" value="transloc_SecF"/>
    <property type="match status" value="1"/>
</dbReference>
<dbReference type="InterPro" id="IPR005791">
    <property type="entry name" value="SecD"/>
</dbReference>
<evidence type="ECO:0000259" key="12">
    <source>
        <dbReference type="Pfam" id="PF02355"/>
    </source>
</evidence>
<dbReference type="InterPro" id="IPR022646">
    <property type="entry name" value="SecD/SecF_CS"/>
</dbReference>
<keyword evidence="16" id="KW-1185">Reference proteome</keyword>
<dbReference type="AlphaFoldDB" id="A0A543II85"/>
<comment type="caution">
    <text evidence="15">The sequence shown here is derived from an EMBL/GenBank/DDBJ whole genome shotgun (WGS) entry which is preliminary data.</text>
</comment>
<keyword evidence="6 9" id="KW-1133">Transmembrane helix</keyword>
<evidence type="ECO:0000256" key="7">
    <source>
        <dbReference type="ARBA" id="ARBA00023010"/>
    </source>
</evidence>
<feature type="transmembrane region" description="Helical" evidence="9">
    <location>
        <begin position="679"/>
        <end position="697"/>
    </location>
</feature>
<feature type="transmembrane region" description="Helical" evidence="9">
    <location>
        <begin position="369"/>
        <end position="391"/>
    </location>
</feature>
<comment type="similarity">
    <text evidence="10">Belongs to the SecD/SecF family. SecF subfamily.</text>
</comment>
<evidence type="ECO:0000259" key="14">
    <source>
        <dbReference type="Pfam" id="PF22599"/>
    </source>
</evidence>
<dbReference type="GO" id="GO:0005886">
    <property type="term" value="C:plasma membrane"/>
    <property type="evidence" value="ECO:0007669"/>
    <property type="project" value="UniProtKB-SubCell"/>
</dbReference>
<comment type="function">
    <text evidence="9">Part of the Sec protein translocase complex. Interacts with the SecYEG preprotein conducting channel. SecDF uses the proton motive force (PMF) to complete protein translocation after the ATP-dependent function of SecA.</text>
</comment>
<organism evidence="15 16">
    <name type="scientific">Actinomadura hallensis</name>
    <dbReference type="NCBI Taxonomy" id="337895"/>
    <lineage>
        <taxon>Bacteria</taxon>
        <taxon>Bacillati</taxon>
        <taxon>Actinomycetota</taxon>
        <taxon>Actinomycetes</taxon>
        <taxon>Streptosporangiales</taxon>
        <taxon>Thermomonosporaceae</taxon>
        <taxon>Actinomadura</taxon>
    </lineage>
</organism>
<evidence type="ECO:0000313" key="15">
    <source>
        <dbReference type="EMBL" id="TQM70282.1"/>
    </source>
</evidence>
<dbReference type="InterPro" id="IPR005665">
    <property type="entry name" value="SecF_bac"/>
</dbReference>
<keyword evidence="7 9" id="KW-0811">Translocation</keyword>
<feature type="transmembrane region" description="Helical" evidence="9">
    <location>
        <begin position="314"/>
        <end position="336"/>
    </location>
</feature>
<feature type="transmembrane region" description="Helical" evidence="9">
    <location>
        <begin position="627"/>
        <end position="648"/>
    </location>
</feature>
<dbReference type="RefSeq" id="WP_141971019.1">
    <property type="nucleotide sequence ID" value="NZ_VFPO01000001.1"/>
</dbReference>
<keyword evidence="8 9" id="KW-0472">Membrane</keyword>
<feature type="transmembrane region" description="Helical" evidence="9">
    <location>
        <begin position="277"/>
        <end position="308"/>
    </location>
</feature>
<dbReference type="NCBIfam" id="TIGR00916">
    <property type="entry name" value="2A0604s01"/>
    <property type="match status" value="2"/>
</dbReference>
<evidence type="ECO:0000256" key="6">
    <source>
        <dbReference type="ARBA" id="ARBA00022989"/>
    </source>
</evidence>
<dbReference type="Pfam" id="PF22599">
    <property type="entry name" value="SecDF_P1_head"/>
    <property type="match status" value="1"/>
</dbReference>
<keyword evidence="4 9" id="KW-0812">Transmembrane</keyword>
<feature type="transmembrane region" description="Helical" evidence="9">
    <location>
        <begin position="462"/>
        <end position="483"/>
    </location>
</feature>
<dbReference type="PRINTS" id="PR01755">
    <property type="entry name" value="SECFTRNLCASE"/>
</dbReference>
<keyword evidence="2 9" id="KW-0813">Transport</keyword>
<name>A0A543II85_9ACTN</name>
<evidence type="ECO:0000256" key="11">
    <source>
        <dbReference type="SAM" id="MobiDB-lite"/>
    </source>
</evidence>
<reference evidence="15 16" key="1">
    <citation type="submission" date="2019-06" db="EMBL/GenBank/DDBJ databases">
        <title>Sequencing the genomes of 1000 actinobacteria strains.</title>
        <authorList>
            <person name="Klenk H.-P."/>
        </authorList>
    </citation>
    <scope>NUCLEOTIDE SEQUENCE [LARGE SCALE GENOMIC DNA]</scope>
    <source>
        <strain evidence="15 16">DSM 45043</strain>
    </source>
</reference>
<feature type="region of interest" description="Disordered" evidence="11">
    <location>
        <begin position="735"/>
        <end position="759"/>
    </location>
</feature>
<evidence type="ECO:0000256" key="5">
    <source>
        <dbReference type="ARBA" id="ARBA00022927"/>
    </source>
</evidence>
<dbReference type="OrthoDB" id="9774769at2"/>
<dbReference type="Gene3D" id="3.30.1360.200">
    <property type="match status" value="1"/>
</dbReference>
<dbReference type="Gene3D" id="3.30.70.3400">
    <property type="match status" value="1"/>
</dbReference>
<evidence type="ECO:0000256" key="4">
    <source>
        <dbReference type="ARBA" id="ARBA00022692"/>
    </source>
</evidence>
<proteinExistence type="inferred from homology"/>
<comment type="subunit">
    <text evidence="10">Forms a complex with SecD. Part of the essential Sec protein translocation apparatus which comprises SecA, SecYEG and auxiliary proteins SecDF. Other proteins may also be involved.</text>
</comment>
<dbReference type="GO" id="GO:0006605">
    <property type="term" value="P:protein targeting"/>
    <property type="evidence" value="ECO:0007669"/>
    <property type="project" value="UniProtKB-UniRule"/>
</dbReference>
<feature type="domain" description="Protein translocase subunit SecDF P1" evidence="13">
    <location>
        <begin position="58"/>
        <end position="114"/>
    </location>
</feature>
<evidence type="ECO:0000256" key="10">
    <source>
        <dbReference type="HAMAP-Rule" id="MF_01464"/>
    </source>
</evidence>
<dbReference type="PANTHER" id="PTHR30081:SF1">
    <property type="entry name" value="PROTEIN TRANSLOCASE SUBUNIT SECD"/>
    <property type="match status" value="1"/>
</dbReference>
<evidence type="ECO:0000256" key="1">
    <source>
        <dbReference type="ARBA" id="ARBA00004651"/>
    </source>
</evidence>
<dbReference type="NCBIfam" id="TIGR01129">
    <property type="entry name" value="secD"/>
    <property type="match status" value="1"/>
</dbReference>
<dbReference type="Gene3D" id="1.20.1640.10">
    <property type="entry name" value="Multidrug efflux transporter AcrB transmembrane domain"/>
    <property type="match status" value="2"/>
</dbReference>
<evidence type="ECO:0000256" key="8">
    <source>
        <dbReference type="ARBA" id="ARBA00023136"/>
    </source>
</evidence>
<feature type="domain" description="Protein export membrane protein SecD/SecF C-terminal" evidence="12">
    <location>
        <begin position="547"/>
        <end position="730"/>
    </location>
</feature>
<dbReference type="SUPFAM" id="SSF82866">
    <property type="entry name" value="Multidrug efflux transporter AcrB transmembrane domain"/>
    <property type="match status" value="2"/>
</dbReference>
<feature type="transmembrane region" description="Helical" evidence="9">
    <location>
        <begin position="600"/>
        <end position="621"/>
    </location>
</feature>
<evidence type="ECO:0000256" key="3">
    <source>
        <dbReference type="ARBA" id="ARBA00022475"/>
    </source>
</evidence>
<dbReference type="HAMAP" id="MF_01463_B">
    <property type="entry name" value="SecD_B"/>
    <property type="match status" value="1"/>
</dbReference>
<dbReference type="InterPro" id="IPR048634">
    <property type="entry name" value="SecD_SecF_C"/>
</dbReference>
<comment type="caution">
    <text evidence="9">Lacks conserved residue(s) required for the propagation of feature annotation.</text>
</comment>
<comment type="subcellular location">
    <subcellularLocation>
        <location evidence="1 9">Cell membrane</location>
        <topology evidence="1 9">Multi-pass membrane protein</topology>
    </subcellularLocation>
</comment>
<dbReference type="InterPro" id="IPR022645">
    <property type="entry name" value="SecD/SecF_bac"/>
</dbReference>
<gene>
    <name evidence="9" type="primary">secD</name>
    <name evidence="10" type="synonym">secF</name>
    <name evidence="15" type="ORF">FHX41_4005</name>
</gene>
<dbReference type="GO" id="GO:0065002">
    <property type="term" value="P:intracellular protein transmembrane transport"/>
    <property type="evidence" value="ECO:0007669"/>
    <property type="project" value="UniProtKB-UniRule"/>
</dbReference>
<feature type="transmembrane region" description="Helical" evidence="9">
    <location>
        <begin position="6"/>
        <end position="24"/>
    </location>
</feature>
<dbReference type="PANTHER" id="PTHR30081">
    <property type="entry name" value="PROTEIN-EXPORT MEMBRANE PROTEIN SEC"/>
    <property type="match status" value="1"/>
</dbReference>
<sequence>MNRANVVRAVLAFAVLATSFYFAYTKPARLGLDLRGGTQIVLETQDSPTVKADRESTDRALEVLRRRIDALGVAESSITRSGDRRLIVELPDVQDPTRATEAIGRTAQLTAHPVLPNTGKPDKEKGQQLIPDESGRQILIGPAALTGEGIGEANASYDPQNLGGWAVNVDFKGKGGKIWEELTAKAACAVGDERRIAIVLDGKVISSPQVTQSVPCGIGITGGSTQITGDFSAEEAKDLAALIEGGALPVPVKVIEQRVVGPTLGEEAIEASAKASVIGIILTGLFIVSVYRLVGFLATIALAGYALISYGALVAIGATLTLPGLAGFVLAIGMAIDANVLAFERAREERAALRGRRARSALATGFNKAWSAIADTAVTTLLAGALLFFLASGPVRGFGVTLTIGVLGSLVSAMLLSRVLTDAAAARAPKFTSGKWGGIGGPGRIRRWLEESGPDLMKHRRLWLGISALAIVAGAVGIFTQGFNYGVEFTGGRIVEYSTSRPLDIDVAREAVSDAGFPRAVVQNSGEDDISVRTSDLTNEEEKRIQEALAAKGGGAEKIRDELIGPSLGSELRTKALIALGVALLAQLAYLTLRFRWTFATGAVVAMFHDIMVVAGVFAWLHKPIDGVFLAALLTIIGYSVNDSVVVFDRIRELWGADPKGRFADIANRGTLQTVPRTINTGMGALFILAALAILGGDSLRDFAIALLIGIVVGTYSSVFTATPVAIVLERYAKSPPPKPKDRPKAPVHRTSDSSGAVV</sequence>
<dbReference type="NCBIfam" id="NF009583">
    <property type="entry name" value="PRK13024.1-3"/>
    <property type="match status" value="1"/>
</dbReference>
<feature type="transmembrane region" description="Helical" evidence="9">
    <location>
        <begin position="576"/>
        <end position="593"/>
    </location>
</feature>
<dbReference type="GO" id="GO:0015450">
    <property type="term" value="F:protein-transporting ATPase activity"/>
    <property type="evidence" value="ECO:0007669"/>
    <property type="project" value="InterPro"/>
</dbReference>
<dbReference type="Pfam" id="PF07549">
    <property type="entry name" value="Sec_GG"/>
    <property type="match status" value="2"/>
</dbReference>
<dbReference type="Pfam" id="PF02355">
    <property type="entry name" value="SecD_SecF_C"/>
    <property type="match status" value="2"/>
</dbReference>
<evidence type="ECO:0000313" key="16">
    <source>
        <dbReference type="Proteomes" id="UP000316706"/>
    </source>
</evidence>
<evidence type="ECO:0000256" key="9">
    <source>
        <dbReference type="HAMAP-Rule" id="MF_01463"/>
    </source>
</evidence>
<evidence type="ECO:0000259" key="13">
    <source>
        <dbReference type="Pfam" id="PF21760"/>
    </source>
</evidence>
<keyword evidence="3 9" id="KW-1003">Cell membrane</keyword>
<comment type="subunit">
    <text evidence="9">Forms a complex with SecF. Part of the essential Sec protein translocation apparatus which comprises SecA, SecYEG and auxiliary proteins SecDF. Other proteins may also be involved.</text>
</comment>
<dbReference type="Pfam" id="PF21760">
    <property type="entry name" value="SecD_1st"/>
    <property type="match status" value="1"/>
</dbReference>